<dbReference type="GO" id="GO:0003676">
    <property type="term" value="F:nucleic acid binding"/>
    <property type="evidence" value="ECO:0007669"/>
    <property type="project" value="InterPro"/>
</dbReference>
<dbReference type="Gramene" id="evm.model.03.182">
    <property type="protein sequence ID" value="cds.evm.model.03.182"/>
    <property type="gene ID" value="evm.TU.03.182"/>
</dbReference>
<dbReference type="OMA" id="ECMFAGS"/>
<proteinExistence type="predicted"/>
<dbReference type="Proteomes" id="UP000596661">
    <property type="component" value="Chromosome 3"/>
</dbReference>
<dbReference type="PANTHER" id="PTHR47074">
    <property type="entry name" value="BNAC02G40300D PROTEIN"/>
    <property type="match status" value="1"/>
</dbReference>
<sequence length="142" mass="15544">MLAHMFSFACVARDATGHVLEAISSCKIGNVTPELAEAMGVREALSWLKKKGWNRVTIESDCLTVIQALRSPLPMFSYFGGVISDCKTLLEGVSDVSILFVKKSANGVAHAVARASSFVADRVFRNNDFTPDVRDVIMKEVY</sequence>
<feature type="domain" description="RNase H type-1" evidence="1">
    <location>
        <begin position="8"/>
        <end position="115"/>
    </location>
</feature>
<dbReference type="PANTHER" id="PTHR47074:SF11">
    <property type="entry name" value="REVERSE TRANSCRIPTASE-LIKE PROTEIN"/>
    <property type="match status" value="1"/>
</dbReference>
<dbReference type="AlphaFoldDB" id="A0A803P6T4"/>
<dbReference type="EMBL" id="UZAU01000246">
    <property type="status" value="NOT_ANNOTATED_CDS"/>
    <property type="molecule type" value="Genomic_DNA"/>
</dbReference>
<organism evidence="2 3">
    <name type="scientific">Cannabis sativa</name>
    <name type="common">Hemp</name>
    <name type="synonym">Marijuana</name>
    <dbReference type="NCBI Taxonomy" id="3483"/>
    <lineage>
        <taxon>Eukaryota</taxon>
        <taxon>Viridiplantae</taxon>
        <taxon>Streptophyta</taxon>
        <taxon>Embryophyta</taxon>
        <taxon>Tracheophyta</taxon>
        <taxon>Spermatophyta</taxon>
        <taxon>Magnoliopsida</taxon>
        <taxon>eudicotyledons</taxon>
        <taxon>Gunneridae</taxon>
        <taxon>Pentapetalae</taxon>
        <taxon>rosids</taxon>
        <taxon>fabids</taxon>
        <taxon>Rosales</taxon>
        <taxon>Cannabaceae</taxon>
        <taxon>Cannabis</taxon>
    </lineage>
</organism>
<dbReference type="CDD" id="cd06222">
    <property type="entry name" value="RNase_H_like"/>
    <property type="match status" value="1"/>
</dbReference>
<evidence type="ECO:0000313" key="2">
    <source>
        <dbReference type="EnsemblPlants" id="cds.evm.model.03.182"/>
    </source>
</evidence>
<dbReference type="InterPro" id="IPR002156">
    <property type="entry name" value="RNaseH_domain"/>
</dbReference>
<dbReference type="Pfam" id="PF13456">
    <property type="entry name" value="RVT_3"/>
    <property type="match status" value="1"/>
</dbReference>
<evidence type="ECO:0000313" key="3">
    <source>
        <dbReference type="Proteomes" id="UP000596661"/>
    </source>
</evidence>
<dbReference type="InterPro" id="IPR044730">
    <property type="entry name" value="RNase_H-like_dom_plant"/>
</dbReference>
<dbReference type="EnsemblPlants" id="evm.model.03.182">
    <property type="protein sequence ID" value="cds.evm.model.03.182"/>
    <property type="gene ID" value="evm.TU.03.182"/>
</dbReference>
<accession>A0A803P6T4</accession>
<evidence type="ECO:0000259" key="1">
    <source>
        <dbReference type="Pfam" id="PF13456"/>
    </source>
</evidence>
<name>A0A803P6T4_CANSA</name>
<reference evidence="2" key="2">
    <citation type="submission" date="2021-03" db="UniProtKB">
        <authorList>
            <consortium name="EnsemblPlants"/>
        </authorList>
    </citation>
    <scope>IDENTIFICATION</scope>
</reference>
<keyword evidence="3" id="KW-1185">Reference proteome</keyword>
<protein>
    <recommendedName>
        <fullName evidence="1">RNase H type-1 domain-containing protein</fullName>
    </recommendedName>
</protein>
<reference evidence="2" key="1">
    <citation type="submission" date="2018-11" db="EMBL/GenBank/DDBJ databases">
        <authorList>
            <person name="Grassa J C."/>
        </authorList>
    </citation>
    <scope>NUCLEOTIDE SEQUENCE [LARGE SCALE GENOMIC DNA]</scope>
</reference>
<dbReference type="Gene3D" id="3.30.420.10">
    <property type="entry name" value="Ribonuclease H-like superfamily/Ribonuclease H"/>
    <property type="match status" value="1"/>
</dbReference>
<dbReference type="GO" id="GO:0004523">
    <property type="term" value="F:RNA-DNA hybrid ribonuclease activity"/>
    <property type="evidence" value="ECO:0007669"/>
    <property type="project" value="InterPro"/>
</dbReference>
<dbReference type="InterPro" id="IPR052929">
    <property type="entry name" value="RNase_H-like_EbsB-rel"/>
</dbReference>
<dbReference type="InterPro" id="IPR036397">
    <property type="entry name" value="RNaseH_sf"/>
</dbReference>
<dbReference type="SUPFAM" id="SSF53098">
    <property type="entry name" value="Ribonuclease H-like"/>
    <property type="match status" value="1"/>
</dbReference>
<dbReference type="InterPro" id="IPR012337">
    <property type="entry name" value="RNaseH-like_sf"/>
</dbReference>